<dbReference type="EMBL" id="BRYB01001881">
    <property type="protein sequence ID" value="GMI35575.1"/>
    <property type="molecule type" value="Genomic_DNA"/>
</dbReference>
<evidence type="ECO:0000256" key="2">
    <source>
        <dbReference type="SAM" id="MobiDB-lite"/>
    </source>
</evidence>
<dbReference type="InterPro" id="IPR019183">
    <property type="entry name" value="NAA25_NatB_aux_su"/>
</dbReference>
<name>A0ABQ6MYZ3_9STRA</name>
<accession>A0ABQ6MYZ3</accession>
<gene>
    <name evidence="3" type="ORF">TeGR_g13593</name>
</gene>
<evidence type="ECO:0000313" key="4">
    <source>
        <dbReference type="Proteomes" id="UP001165060"/>
    </source>
</evidence>
<dbReference type="PANTHER" id="PTHR22767:SF3">
    <property type="entry name" value="N-ALPHA-ACETYLTRANSFERASE 25, NATB AUXILIARY SUBUNIT"/>
    <property type="match status" value="1"/>
</dbReference>
<dbReference type="Pfam" id="PF09797">
    <property type="entry name" value="NatB_MDM20"/>
    <property type="match status" value="1"/>
</dbReference>
<evidence type="ECO:0000313" key="3">
    <source>
        <dbReference type="EMBL" id="GMI35575.1"/>
    </source>
</evidence>
<comment type="similarity">
    <text evidence="1">Belongs to the MDM20/NAA25 family.</text>
</comment>
<protein>
    <submittedName>
        <fullName evidence="3">Uncharacterized protein</fullName>
    </submittedName>
</protein>
<keyword evidence="4" id="KW-1185">Reference proteome</keyword>
<dbReference type="Proteomes" id="UP001165060">
    <property type="component" value="Unassembled WGS sequence"/>
</dbReference>
<dbReference type="PANTHER" id="PTHR22767">
    <property type="entry name" value="N-TERMINAL ACETYLTRANSFERASE-RELATED"/>
    <property type="match status" value="1"/>
</dbReference>
<proteinExistence type="inferred from homology"/>
<reference evidence="3 4" key="1">
    <citation type="journal article" date="2023" name="Commun. Biol.">
        <title>Genome analysis of Parmales, the sister group of diatoms, reveals the evolutionary specialization of diatoms from phago-mixotrophs to photoautotrophs.</title>
        <authorList>
            <person name="Ban H."/>
            <person name="Sato S."/>
            <person name="Yoshikawa S."/>
            <person name="Yamada K."/>
            <person name="Nakamura Y."/>
            <person name="Ichinomiya M."/>
            <person name="Sato N."/>
            <person name="Blanc-Mathieu R."/>
            <person name="Endo H."/>
            <person name="Kuwata A."/>
            <person name="Ogata H."/>
        </authorList>
    </citation>
    <scope>NUCLEOTIDE SEQUENCE [LARGE SCALE GENOMIC DNA]</scope>
</reference>
<feature type="region of interest" description="Disordered" evidence="2">
    <location>
        <begin position="925"/>
        <end position="961"/>
    </location>
</feature>
<comment type="caution">
    <text evidence="3">The sequence shown here is derived from an EMBL/GenBank/DDBJ whole genome shotgun (WGS) entry which is preliminary data.</text>
</comment>
<sequence>MSGFALDSERQLLDPLYEALDVRDYAKARKLASAKPALALGPIVLALRAFACVRLERYEEAVADLRAVLFPGQWRGDARENLQRLFDDPIILSTAAVAARNLPASHAYLPAPAPPNTDVMSAGFAALLACAASLPLPVPPAVTELHITHLLRSLSDPRQARPPLFQAISKASASLYKATGLSQHLFAAGTSSLLAHLAKPEEGSMLPRLACAQLKKALAAKPLPAGGDWEAYLLALGEVGDGGEVVRVLREEVRVGGGGASGIHDEESVRGADGGVVLMSGRDRIALLLRALSDGGDFEGARELMVAELGKEGNEDAWNLWAGLHDAILRGPNPTETLQQVVDLADAAIQREKKAKLRGPRLAKLRVACHAYEATRAPSALKALLDQVTAYRSSFASLLCCAPDLTPSIKVLREALKDDEGAGGDSFGGALRLERSQARYREGQGAEEHRRNVRKYVTAWQILDGVFGEPLNEGEMMEQYEHSLKLNVDVVGGQREVQQGDEIVQMVALSRLSSITSASPPLAPAARTLKLLGLASLLKKVTAQSPFNYHFTLLYVLVCQLLPSPMQSLLAWNKLEVKQIQMDSLSYRLLPQLVSAGMFTEAARICTDVIGMHRASAQSVPDHAAKAYQKGNYTQAVKFLKFQQTKMDCSLQLLDAKARVLSLAPLTTATLGERDGVCGAPTDGERSVKMTDPEVLETFALKDYLMRDWTQDLDEATASFSDNRDLGVVSSDEGVKSKKEVVCWASVQLAVQSLLFATLAAAHQYKAPKKGKLNPATKANGEQLLLGLATAASVVERYEGSPEGAAAPPLGRMLWRAVKHAAEAVAQTCATGGEELVKAAVEETIAAVGEAKQYLLDTPNKVAGSDILDVSFMAAICTNTPPFIVPLTALCVGLHKIAKKKKSVRCEHLNGELKEMLVTAVRRVGGGNERDDKERAEDAASSVEKLTKESGSEGGDVEGEWGGTKIEDLVDVTKDVLEGCELSGLRVATVMRELVQNIELAE</sequence>
<feature type="compositionally biased region" description="Basic and acidic residues" evidence="2">
    <location>
        <begin position="928"/>
        <end position="938"/>
    </location>
</feature>
<organism evidence="3 4">
    <name type="scientific">Tetraparma gracilis</name>
    <dbReference type="NCBI Taxonomy" id="2962635"/>
    <lineage>
        <taxon>Eukaryota</taxon>
        <taxon>Sar</taxon>
        <taxon>Stramenopiles</taxon>
        <taxon>Ochrophyta</taxon>
        <taxon>Bolidophyceae</taxon>
        <taxon>Parmales</taxon>
        <taxon>Triparmaceae</taxon>
        <taxon>Tetraparma</taxon>
    </lineage>
</organism>
<evidence type="ECO:0000256" key="1">
    <source>
        <dbReference type="ARBA" id="ARBA00006298"/>
    </source>
</evidence>